<dbReference type="InterPro" id="IPR020449">
    <property type="entry name" value="Tscrpt_reg_AraC-type_HTH"/>
</dbReference>
<keyword evidence="2" id="KW-0238">DNA-binding</keyword>
<organism evidence="5 6">
    <name type="scientific">Furfurilactobacillus milii</name>
    <dbReference type="NCBI Taxonomy" id="2888272"/>
    <lineage>
        <taxon>Bacteria</taxon>
        <taxon>Bacillati</taxon>
        <taxon>Bacillota</taxon>
        <taxon>Bacilli</taxon>
        <taxon>Lactobacillales</taxon>
        <taxon>Lactobacillaceae</taxon>
        <taxon>Furfurilactobacillus</taxon>
    </lineage>
</organism>
<dbReference type="EMBL" id="WEZQ01000005">
    <property type="protein sequence ID" value="MYV16704.1"/>
    <property type="molecule type" value="Genomic_DNA"/>
</dbReference>
<name>A0A6N9I1V3_9LACO</name>
<evidence type="ECO:0000313" key="5">
    <source>
        <dbReference type="EMBL" id="MYV16704.1"/>
    </source>
</evidence>
<gene>
    <name evidence="5" type="ORF">GB993_04145</name>
</gene>
<evidence type="ECO:0000313" key="6">
    <source>
        <dbReference type="Proteomes" id="UP000449209"/>
    </source>
</evidence>
<dbReference type="Proteomes" id="UP000449209">
    <property type="component" value="Unassembled WGS sequence"/>
</dbReference>
<dbReference type="SMART" id="SM00342">
    <property type="entry name" value="HTH_ARAC"/>
    <property type="match status" value="1"/>
</dbReference>
<evidence type="ECO:0000256" key="1">
    <source>
        <dbReference type="ARBA" id="ARBA00023015"/>
    </source>
</evidence>
<dbReference type="GO" id="GO:0003700">
    <property type="term" value="F:DNA-binding transcription factor activity"/>
    <property type="evidence" value="ECO:0007669"/>
    <property type="project" value="InterPro"/>
</dbReference>
<dbReference type="InterPro" id="IPR018060">
    <property type="entry name" value="HTH_AraC"/>
</dbReference>
<protein>
    <submittedName>
        <fullName evidence="5">Helix-turn-helix domain-containing protein</fullName>
    </submittedName>
</protein>
<dbReference type="AlphaFoldDB" id="A0A6N9I1V3"/>
<dbReference type="PROSITE" id="PS00041">
    <property type="entry name" value="HTH_ARAC_FAMILY_1"/>
    <property type="match status" value="1"/>
</dbReference>
<dbReference type="Gene3D" id="1.10.10.60">
    <property type="entry name" value="Homeodomain-like"/>
    <property type="match status" value="2"/>
</dbReference>
<evidence type="ECO:0000256" key="2">
    <source>
        <dbReference type="ARBA" id="ARBA00023125"/>
    </source>
</evidence>
<comment type="caution">
    <text evidence="5">The sequence shown here is derived from an EMBL/GenBank/DDBJ whole genome shotgun (WGS) entry which is preliminary data.</text>
</comment>
<reference evidence="5 6" key="1">
    <citation type="journal article" date="2019" name="Appl. Environ. Microbiol.">
        <title>Genetic determinants of hydroxycinnamic acid metabolism in heterofermentative lactobacilli.</title>
        <authorList>
            <person name="Gaur G."/>
            <person name="Oh J.H."/>
            <person name="Filannino P."/>
            <person name="Gobbetti M."/>
            <person name="van Pijkeren J.P."/>
            <person name="Ganzle M.G."/>
        </authorList>
    </citation>
    <scope>NUCLEOTIDE SEQUENCE [LARGE SCALE GENOMIC DNA]</scope>
    <source>
        <strain evidence="5 6">C5</strain>
    </source>
</reference>
<evidence type="ECO:0000259" key="4">
    <source>
        <dbReference type="PROSITE" id="PS01124"/>
    </source>
</evidence>
<keyword evidence="1" id="KW-0805">Transcription regulation</keyword>
<dbReference type="PROSITE" id="PS01124">
    <property type="entry name" value="HTH_ARAC_FAMILY_2"/>
    <property type="match status" value="1"/>
</dbReference>
<dbReference type="InterPro" id="IPR018062">
    <property type="entry name" value="HTH_AraC-typ_CS"/>
</dbReference>
<sequence length="403" mass="45819">MHMNQKQTTQVLVNFYVLTHLAVSKIACKNRWISAGNGRWHELRKNQFETFNRIIDDQTQLIYFAGDHGEQYLWCQRHKDNGILIGPFINSTNEGRKLKRATGEEMNQSPSLAEQFDYFSRTYNGLLPTVISQTQLIASVELLLTALFDQKTVNTLIHQLTSELRLPQPKVDAIAKDVSSSQLDRASYQAETALYNTIRAGQDDQVIVAFQRFSNSGKPGLVVPGNQLRNEKDLAIAATTLATRSAIQGGLYADSAYAISDQTIQMIEAQTRTNDVVGVLMTQMTRFAKEVRLANQRHYSKDINALTAEIYAHRDTGIQLTTLAAQQHKSAKYLASRFRSETGRTFMNYQNQFRLTFAQEQLTTTSASITEIAAMMNFEDASYFTKWFKRLCGQTPRQYRQQH</sequence>
<dbReference type="PANTHER" id="PTHR43280:SF2">
    <property type="entry name" value="HTH-TYPE TRANSCRIPTIONAL REGULATOR EXSA"/>
    <property type="match status" value="1"/>
</dbReference>
<dbReference type="PANTHER" id="PTHR43280">
    <property type="entry name" value="ARAC-FAMILY TRANSCRIPTIONAL REGULATOR"/>
    <property type="match status" value="1"/>
</dbReference>
<evidence type="ECO:0000256" key="3">
    <source>
        <dbReference type="ARBA" id="ARBA00023163"/>
    </source>
</evidence>
<dbReference type="PRINTS" id="PR00032">
    <property type="entry name" value="HTHARAC"/>
</dbReference>
<proteinExistence type="predicted"/>
<dbReference type="GO" id="GO:0043565">
    <property type="term" value="F:sequence-specific DNA binding"/>
    <property type="evidence" value="ECO:0007669"/>
    <property type="project" value="InterPro"/>
</dbReference>
<dbReference type="SUPFAM" id="SSF46689">
    <property type="entry name" value="Homeodomain-like"/>
    <property type="match status" value="1"/>
</dbReference>
<accession>A0A6N9I1V3</accession>
<dbReference type="Pfam" id="PF12833">
    <property type="entry name" value="HTH_18"/>
    <property type="match status" value="1"/>
</dbReference>
<feature type="domain" description="HTH araC/xylS-type" evidence="4">
    <location>
        <begin position="304"/>
        <end position="402"/>
    </location>
</feature>
<dbReference type="InterPro" id="IPR009057">
    <property type="entry name" value="Homeodomain-like_sf"/>
</dbReference>
<keyword evidence="3" id="KW-0804">Transcription</keyword>